<keyword evidence="2" id="KW-1185">Reference proteome</keyword>
<name>A0ABR2JFW7_9EUKA</name>
<accession>A0ABR2JFW7</accession>
<dbReference type="PANTHER" id="PTHR45661">
    <property type="entry name" value="SURFACE ANTIGEN"/>
    <property type="match status" value="1"/>
</dbReference>
<evidence type="ECO:0000313" key="2">
    <source>
        <dbReference type="Proteomes" id="UP001470230"/>
    </source>
</evidence>
<dbReference type="Pfam" id="PF13306">
    <property type="entry name" value="LRR_5"/>
    <property type="match status" value="6"/>
</dbReference>
<dbReference type="PANTHER" id="PTHR45661:SF3">
    <property type="entry name" value="IG-LIKE DOMAIN-CONTAINING PROTEIN"/>
    <property type="match status" value="1"/>
</dbReference>
<sequence length="884" mass="100646">MTTIQENGISFELDFEKHTAAVTNSPNARENIFLPRSINYQSKEYLITEIKAESFKNNYFIFSIDFPEDSVIRKIGEKAFSNSTLEKITIPASLDELEDGWSCNTTLLTQVFVSPHNKRYKTHTDKIIIGKSDINSDTYDILVFACRDIIQCLLPRSIKHISPYAFSFSLLRVFEYEENSELETIGTRAFDFSSIKEFHIPPKLKCVKDGWFGEILHSFKITVSPENKNFQNFEGKMIVGKSNPSQEEFDILVFANRDVERVSVPPSIKYISMYSLFQCQNLNVINFSKDSELISINDFAFCWSQIVSITIPSKVRRIGKEAFANCALLKNVNFSQNSELHSICKSAFDFTSIQNFSIPPKLESLKEVFSYVDTLKEIVISSENKSLKFLDEEKKIVVEKSDPNSQVYDSIAYALRDITHAFIPASIRRICPFAFHRCYNLKSIEFSENSNLQTIEEHSFAFCGLETIKIPSAVKHLKASCFLNCKHLKAIEISEDSELLSIDSSAFQCTLIKSIYLPSKLEKLEDRCFFGLKLTSISISPMNKHFCFLDLERKIILAKSDSKSDTFDSILFALDDNEEVSIPSSIRFIKSYAFNDCKKLKTINFSEDSQLVSIDNSSFSGSSITDITIPSSVRFIGQEAFMDCLKLKTVKIPENSELTVFPIFLFSSSSIENLSIPSKLNGLKNGWRSCTSDLAHIDISPDNKCFSYLGDDKRMVVGKSKDDRDFFDTFVFASHDVEKVTIPTGFETISSYCFYECKIREIKIPKSVTKIESNAFDGCNFLNSIEFESGSENIFIDEYAFRDGMFKSVMIPSKYAKIDLFAFNSCNKLRTFEFLAEETFIMGIMNDDMILIVAFPNAKKIFMEEFSFVSPAISFYTQPGATFI</sequence>
<proteinExistence type="predicted"/>
<dbReference type="EMBL" id="JAPFFF010000012">
    <property type="protein sequence ID" value="KAK8876293.1"/>
    <property type="molecule type" value="Genomic_DNA"/>
</dbReference>
<dbReference type="SUPFAM" id="SSF52058">
    <property type="entry name" value="L domain-like"/>
    <property type="match status" value="1"/>
</dbReference>
<dbReference type="Proteomes" id="UP001470230">
    <property type="component" value="Unassembled WGS sequence"/>
</dbReference>
<comment type="caution">
    <text evidence="1">The sequence shown here is derived from an EMBL/GenBank/DDBJ whole genome shotgun (WGS) entry which is preliminary data.</text>
</comment>
<evidence type="ECO:0000313" key="1">
    <source>
        <dbReference type="EMBL" id="KAK8876293.1"/>
    </source>
</evidence>
<gene>
    <name evidence="1" type="ORF">M9Y10_006488</name>
</gene>
<dbReference type="InterPro" id="IPR032675">
    <property type="entry name" value="LRR_dom_sf"/>
</dbReference>
<protein>
    <recommendedName>
        <fullName evidence="3">Surface antigen BspA-like</fullName>
    </recommendedName>
</protein>
<dbReference type="InterPro" id="IPR053139">
    <property type="entry name" value="Surface_bspA-like"/>
</dbReference>
<evidence type="ECO:0008006" key="3">
    <source>
        <dbReference type="Google" id="ProtNLM"/>
    </source>
</evidence>
<dbReference type="InterPro" id="IPR026906">
    <property type="entry name" value="LRR_5"/>
</dbReference>
<organism evidence="1 2">
    <name type="scientific">Tritrichomonas musculus</name>
    <dbReference type="NCBI Taxonomy" id="1915356"/>
    <lineage>
        <taxon>Eukaryota</taxon>
        <taxon>Metamonada</taxon>
        <taxon>Parabasalia</taxon>
        <taxon>Tritrichomonadida</taxon>
        <taxon>Tritrichomonadidae</taxon>
        <taxon>Tritrichomonas</taxon>
    </lineage>
</organism>
<reference evidence="1 2" key="1">
    <citation type="submission" date="2024-04" db="EMBL/GenBank/DDBJ databases">
        <title>Tritrichomonas musculus Genome.</title>
        <authorList>
            <person name="Alves-Ferreira E."/>
            <person name="Grigg M."/>
            <person name="Lorenzi H."/>
            <person name="Galac M."/>
        </authorList>
    </citation>
    <scope>NUCLEOTIDE SEQUENCE [LARGE SCALE GENOMIC DNA]</scope>
    <source>
        <strain evidence="1 2">EAF2021</strain>
    </source>
</reference>
<dbReference type="Gene3D" id="3.80.10.10">
    <property type="entry name" value="Ribonuclease Inhibitor"/>
    <property type="match status" value="4"/>
</dbReference>